<reference evidence="6" key="2">
    <citation type="journal article" date="2015" name="Fish Shellfish Immunol.">
        <title>Early steps in the European eel (Anguilla anguilla)-Vibrio vulnificus interaction in the gills: Role of the RtxA13 toxin.</title>
        <authorList>
            <person name="Callol A."/>
            <person name="Pajuelo D."/>
            <person name="Ebbesson L."/>
            <person name="Teles M."/>
            <person name="MacKenzie S."/>
            <person name="Amaro C."/>
        </authorList>
    </citation>
    <scope>NUCLEOTIDE SEQUENCE</scope>
</reference>
<dbReference type="AlphaFoldDB" id="A0A0E9X293"/>
<keyword evidence="4" id="KW-0175">Coiled coil</keyword>
<dbReference type="CDD" id="cd01852">
    <property type="entry name" value="AIG1"/>
    <property type="match status" value="1"/>
</dbReference>
<protein>
    <recommendedName>
        <fullName evidence="5">AIG1-type G domain-containing protein</fullName>
    </recommendedName>
</protein>
<accession>A0A0E9X293</accession>
<dbReference type="InterPro" id="IPR045058">
    <property type="entry name" value="GIMA/IAN/Toc"/>
</dbReference>
<feature type="domain" description="AIG1-type G" evidence="5">
    <location>
        <begin position="13"/>
        <end position="212"/>
    </location>
</feature>
<evidence type="ECO:0000256" key="2">
    <source>
        <dbReference type="ARBA" id="ARBA00022741"/>
    </source>
</evidence>
<feature type="coiled-coil region" evidence="4">
    <location>
        <begin position="208"/>
        <end position="247"/>
    </location>
</feature>
<keyword evidence="3" id="KW-0342">GTP-binding</keyword>
<evidence type="ECO:0000256" key="3">
    <source>
        <dbReference type="ARBA" id="ARBA00023134"/>
    </source>
</evidence>
<dbReference type="Pfam" id="PF04548">
    <property type="entry name" value="AIG1"/>
    <property type="match status" value="1"/>
</dbReference>
<evidence type="ECO:0000256" key="1">
    <source>
        <dbReference type="ARBA" id="ARBA00008535"/>
    </source>
</evidence>
<sequence length="264" mass="29634">MASQSSCSGKHQPKELRIVLVGKTGVGKSAAGNTILGKEEFVCEISSSSVTSECKRARREVDGREVAVIDTPGLFDTSHSNKDIIREIIKCISLSSPGPHVFLVVIQLGRFTQEEQNTVKIIQETFGHESAKYTMALFTYGDKLKKKTIEEFLSGNEKLAEFTDQCRGGYHVFNNEDMQNHSQVSELLEKINKMVTINGGGCYTSEMHKKAEEIIKEEERRIERERAAHEKANRQELREMAEKAAQLAMQQRMAIQKPSLCPIL</sequence>
<evidence type="ECO:0000256" key="4">
    <source>
        <dbReference type="SAM" id="Coils"/>
    </source>
</evidence>
<name>A0A0E9X293_ANGAN</name>
<evidence type="ECO:0000259" key="5">
    <source>
        <dbReference type="PROSITE" id="PS51720"/>
    </source>
</evidence>
<dbReference type="PANTHER" id="PTHR10903">
    <property type="entry name" value="GTPASE, IMAP FAMILY MEMBER-RELATED"/>
    <property type="match status" value="1"/>
</dbReference>
<organism evidence="6">
    <name type="scientific">Anguilla anguilla</name>
    <name type="common">European freshwater eel</name>
    <name type="synonym">Muraena anguilla</name>
    <dbReference type="NCBI Taxonomy" id="7936"/>
    <lineage>
        <taxon>Eukaryota</taxon>
        <taxon>Metazoa</taxon>
        <taxon>Chordata</taxon>
        <taxon>Craniata</taxon>
        <taxon>Vertebrata</taxon>
        <taxon>Euteleostomi</taxon>
        <taxon>Actinopterygii</taxon>
        <taxon>Neopterygii</taxon>
        <taxon>Teleostei</taxon>
        <taxon>Anguilliformes</taxon>
        <taxon>Anguillidae</taxon>
        <taxon>Anguilla</taxon>
    </lineage>
</organism>
<keyword evidence="2" id="KW-0547">Nucleotide-binding</keyword>
<dbReference type="InterPro" id="IPR006703">
    <property type="entry name" value="G_AIG1"/>
</dbReference>
<dbReference type="InterPro" id="IPR027417">
    <property type="entry name" value="P-loop_NTPase"/>
</dbReference>
<dbReference type="Gene3D" id="3.40.50.300">
    <property type="entry name" value="P-loop containing nucleotide triphosphate hydrolases"/>
    <property type="match status" value="1"/>
</dbReference>
<comment type="similarity">
    <text evidence="1">Belongs to the TRAFAC class TrmE-Era-EngA-EngB-Septin-like GTPase superfamily. AIG1/Toc34/Toc159-like paraseptin GTPase family. IAN subfamily.</text>
</comment>
<dbReference type="SUPFAM" id="SSF52540">
    <property type="entry name" value="P-loop containing nucleoside triphosphate hydrolases"/>
    <property type="match status" value="1"/>
</dbReference>
<dbReference type="PANTHER" id="PTHR10903:SF186">
    <property type="entry name" value="GTPASE IMAP FAMILY MEMBER 4-LIKE-RELATED"/>
    <property type="match status" value="1"/>
</dbReference>
<dbReference type="FunFam" id="3.40.50.300:FF:000366">
    <property type="entry name" value="GTPase, IMAP family member 2"/>
    <property type="match status" value="1"/>
</dbReference>
<proteinExistence type="inferred from homology"/>
<dbReference type="PROSITE" id="PS51720">
    <property type="entry name" value="G_AIG1"/>
    <property type="match status" value="1"/>
</dbReference>
<dbReference type="EMBL" id="GBXM01011986">
    <property type="protein sequence ID" value="JAH96591.1"/>
    <property type="molecule type" value="Transcribed_RNA"/>
</dbReference>
<reference evidence="6" key="1">
    <citation type="submission" date="2014-11" db="EMBL/GenBank/DDBJ databases">
        <authorList>
            <person name="Amaro Gonzalez C."/>
        </authorList>
    </citation>
    <scope>NUCLEOTIDE SEQUENCE</scope>
</reference>
<evidence type="ECO:0000313" key="6">
    <source>
        <dbReference type="EMBL" id="JAH96591.1"/>
    </source>
</evidence>
<dbReference type="GO" id="GO:0005525">
    <property type="term" value="F:GTP binding"/>
    <property type="evidence" value="ECO:0007669"/>
    <property type="project" value="UniProtKB-KW"/>
</dbReference>